<protein>
    <submittedName>
        <fullName evidence="1">Uncharacterized protein</fullName>
    </submittedName>
</protein>
<evidence type="ECO:0000313" key="1">
    <source>
        <dbReference type="EMBL" id="KAK0722681.1"/>
    </source>
</evidence>
<sequence>MRLPERISWTCHVPPSSADMHTRQSPAPTSRLPLELRVWLRQRSRPVSAIEPRPFSGSPGAERRVAPGLDICGWRWSSNSTMPPPT</sequence>
<keyword evidence="2" id="KW-1185">Reference proteome</keyword>
<dbReference type="Proteomes" id="UP001172101">
    <property type="component" value="Unassembled WGS sequence"/>
</dbReference>
<evidence type="ECO:0000313" key="2">
    <source>
        <dbReference type="Proteomes" id="UP001172101"/>
    </source>
</evidence>
<dbReference type="GeneID" id="85324945"/>
<proteinExistence type="predicted"/>
<dbReference type="RefSeq" id="XP_060298605.1">
    <property type="nucleotide sequence ID" value="XM_060441675.1"/>
</dbReference>
<name>A0AA40AVF2_9PEZI</name>
<gene>
    <name evidence="1" type="ORF">B0T26DRAFT_703584</name>
</gene>
<comment type="caution">
    <text evidence="1">The sequence shown here is derived from an EMBL/GenBank/DDBJ whole genome shotgun (WGS) entry which is preliminary data.</text>
</comment>
<dbReference type="EMBL" id="JAUIRO010000003">
    <property type="protein sequence ID" value="KAK0722681.1"/>
    <property type="molecule type" value="Genomic_DNA"/>
</dbReference>
<dbReference type="AlphaFoldDB" id="A0AA40AVF2"/>
<accession>A0AA40AVF2</accession>
<reference evidence="1" key="1">
    <citation type="submission" date="2023-06" db="EMBL/GenBank/DDBJ databases">
        <title>Genome-scale phylogeny and comparative genomics of the fungal order Sordariales.</title>
        <authorList>
            <consortium name="Lawrence Berkeley National Laboratory"/>
            <person name="Hensen N."/>
            <person name="Bonometti L."/>
            <person name="Westerberg I."/>
            <person name="Brannstrom I.O."/>
            <person name="Guillou S."/>
            <person name="Cros-Aarteil S."/>
            <person name="Calhoun S."/>
            <person name="Haridas S."/>
            <person name="Kuo A."/>
            <person name="Mondo S."/>
            <person name="Pangilinan J."/>
            <person name="Riley R."/>
            <person name="LaButti K."/>
            <person name="Andreopoulos B."/>
            <person name="Lipzen A."/>
            <person name="Chen C."/>
            <person name="Yanf M."/>
            <person name="Daum C."/>
            <person name="Ng V."/>
            <person name="Clum A."/>
            <person name="Steindorff A."/>
            <person name="Ohm R."/>
            <person name="Martin F."/>
            <person name="Silar P."/>
            <person name="Natvig D."/>
            <person name="Lalanne C."/>
            <person name="Gautier V."/>
            <person name="Ament-velasquez S.L."/>
            <person name="Kruys A."/>
            <person name="Hutchinson M.I."/>
            <person name="Powell A.J."/>
            <person name="Barry K."/>
            <person name="Miller A.N."/>
            <person name="Grigoriev I.V."/>
            <person name="Debuchy R."/>
            <person name="Gladieux P."/>
            <person name="Thoren M.H."/>
            <person name="Johannesson H."/>
        </authorList>
    </citation>
    <scope>NUCLEOTIDE SEQUENCE</scope>
    <source>
        <strain evidence="1">SMH2392-1A</strain>
    </source>
</reference>
<organism evidence="1 2">
    <name type="scientific">Lasiosphaeria miniovina</name>
    <dbReference type="NCBI Taxonomy" id="1954250"/>
    <lineage>
        <taxon>Eukaryota</taxon>
        <taxon>Fungi</taxon>
        <taxon>Dikarya</taxon>
        <taxon>Ascomycota</taxon>
        <taxon>Pezizomycotina</taxon>
        <taxon>Sordariomycetes</taxon>
        <taxon>Sordariomycetidae</taxon>
        <taxon>Sordariales</taxon>
        <taxon>Lasiosphaeriaceae</taxon>
        <taxon>Lasiosphaeria</taxon>
    </lineage>
</organism>